<dbReference type="EMBL" id="PUHR01000040">
    <property type="protein sequence ID" value="KAG0669522.1"/>
    <property type="molecule type" value="Genomic_DNA"/>
</dbReference>
<keyword evidence="4" id="KW-0444">Lipid biosynthesis</keyword>
<keyword evidence="5" id="KW-0808">Transferase</keyword>
<evidence type="ECO:0000256" key="12">
    <source>
        <dbReference type="ARBA" id="ARBA00023315"/>
    </source>
</evidence>
<evidence type="ECO:0000256" key="1">
    <source>
        <dbReference type="ARBA" id="ARBA00004141"/>
    </source>
</evidence>
<keyword evidence="11" id="KW-1208">Phospholipid metabolism</keyword>
<dbReference type="AlphaFoldDB" id="A0A9P6WDN6"/>
<evidence type="ECO:0000256" key="4">
    <source>
        <dbReference type="ARBA" id="ARBA00022516"/>
    </source>
</evidence>
<dbReference type="GO" id="GO:0016746">
    <property type="term" value="F:acyltransferase activity"/>
    <property type="evidence" value="ECO:0007669"/>
    <property type="project" value="UniProtKB-KW"/>
</dbReference>
<keyword evidence="8" id="KW-0443">Lipid metabolism</keyword>
<gene>
    <name evidence="15" type="ORF">C6P45_003755</name>
</gene>
<feature type="transmembrane region" description="Helical" evidence="14">
    <location>
        <begin position="182"/>
        <end position="202"/>
    </location>
</feature>
<dbReference type="GO" id="GO:0016020">
    <property type="term" value="C:membrane"/>
    <property type="evidence" value="ECO:0007669"/>
    <property type="project" value="UniProtKB-SubCell"/>
</dbReference>
<keyword evidence="9 14" id="KW-0472">Membrane</keyword>
<evidence type="ECO:0000256" key="8">
    <source>
        <dbReference type="ARBA" id="ARBA00023098"/>
    </source>
</evidence>
<feature type="transmembrane region" description="Helical" evidence="14">
    <location>
        <begin position="108"/>
        <end position="125"/>
    </location>
</feature>
<evidence type="ECO:0000313" key="15">
    <source>
        <dbReference type="EMBL" id="KAG0669522.1"/>
    </source>
</evidence>
<keyword evidence="6 14" id="KW-0812">Transmembrane</keyword>
<keyword evidence="13" id="KW-0175">Coiled coil</keyword>
<evidence type="ECO:0000256" key="9">
    <source>
        <dbReference type="ARBA" id="ARBA00023136"/>
    </source>
</evidence>
<dbReference type="PANTHER" id="PTHR31201">
    <property type="entry name" value="OS01G0585100 PROTEIN"/>
    <property type="match status" value="1"/>
</dbReference>
<dbReference type="PANTHER" id="PTHR31201:SF1">
    <property type="entry name" value="GLYCEROPHOSPHOCHOLINE ACYLTRANSFERASE 1"/>
    <property type="match status" value="1"/>
</dbReference>
<dbReference type="GO" id="GO:0006656">
    <property type="term" value="P:phosphatidylcholine biosynthetic process"/>
    <property type="evidence" value="ECO:0007669"/>
    <property type="project" value="TreeGrafter"/>
</dbReference>
<dbReference type="OrthoDB" id="406287at2759"/>
<keyword evidence="10" id="KW-0594">Phospholipid biosynthesis</keyword>
<comment type="similarity">
    <text evidence="2">Belongs to the GPC1 family.</text>
</comment>
<proteinExistence type="inferred from homology"/>
<feature type="transmembrane region" description="Helical" evidence="14">
    <location>
        <begin position="341"/>
        <end position="361"/>
    </location>
</feature>
<accession>A0A9P6WDN6</accession>
<dbReference type="Pfam" id="PF10998">
    <property type="entry name" value="DUF2838"/>
    <property type="match status" value="1"/>
</dbReference>
<evidence type="ECO:0000313" key="16">
    <source>
        <dbReference type="Proteomes" id="UP000750334"/>
    </source>
</evidence>
<evidence type="ECO:0000256" key="14">
    <source>
        <dbReference type="SAM" id="Phobius"/>
    </source>
</evidence>
<sequence>MSFLAPLEDPEESIVSETGLSIFNIFELLDPLASKVAARQLPIFFKRSTKKDDDKKIPGTRSKLYRHYRTKAKIPIKELREKIFKRIKALDQPLDLIFFKNTSVLEKLFYPFTLFNIFAIGYLMGKFPEWFHVYYTIMFGILMPIRFYTYYKTQNHYYMADLCYFVNVMCLTFIWIRPDSIPLFQSCFAFTFGSLAFAVIAWRNSLVLHSIDKTTSCFIHIMPPCTMYIIYYGIPESYKMERFPGARKSIDLKKNIIWTSFFYLVWQSLYHFFITVRQSSKIKAGKRMTSFEYLTTHQFLNWWVVKLNAPWPTIVYIVLQYFYQLSTMLLCSIWLRYKFAASIFLMFIFLCAAHNGATYYIDYYGKAYLDEVKKLREEVEILQQKLDFTNGKELEDLEISNEPSPDHLDIMNSNNGNHGSDISITSQTSSILSFERDKGD</sequence>
<keyword evidence="12" id="KW-0012">Acyltransferase</keyword>
<feature type="transmembrane region" description="Helical" evidence="14">
    <location>
        <begin position="256"/>
        <end position="276"/>
    </location>
</feature>
<protein>
    <recommendedName>
        <fullName evidence="3">Glycerophosphocholine acyltransferase 1</fullName>
    </recommendedName>
</protein>
<evidence type="ECO:0000256" key="3">
    <source>
        <dbReference type="ARBA" id="ARBA00019082"/>
    </source>
</evidence>
<evidence type="ECO:0000256" key="5">
    <source>
        <dbReference type="ARBA" id="ARBA00022679"/>
    </source>
</evidence>
<feature type="transmembrane region" description="Helical" evidence="14">
    <location>
        <begin position="158"/>
        <end position="176"/>
    </location>
</feature>
<evidence type="ECO:0000256" key="6">
    <source>
        <dbReference type="ARBA" id="ARBA00022692"/>
    </source>
</evidence>
<dbReference type="InterPro" id="IPR021261">
    <property type="entry name" value="GPCAT"/>
</dbReference>
<comment type="subcellular location">
    <subcellularLocation>
        <location evidence="1">Membrane</location>
        <topology evidence="1">Multi-pass membrane protein</topology>
    </subcellularLocation>
</comment>
<evidence type="ECO:0000256" key="7">
    <source>
        <dbReference type="ARBA" id="ARBA00022989"/>
    </source>
</evidence>
<name>A0A9P6WDN6_MAUEX</name>
<comment type="caution">
    <text evidence="15">The sequence shown here is derived from an EMBL/GenBank/DDBJ whole genome shotgun (WGS) entry which is preliminary data.</text>
</comment>
<feature type="coiled-coil region" evidence="13">
    <location>
        <begin position="365"/>
        <end position="392"/>
    </location>
</feature>
<organism evidence="15 16">
    <name type="scientific">Maudiozyma exigua</name>
    <name type="common">Yeast</name>
    <name type="synonym">Kazachstania exigua</name>
    <dbReference type="NCBI Taxonomy" id="34358"/>
    <lineage>
        <taxon>Eukaryota</taxon>
        <taxon>Fungi</taxon>
        <taxon>Dikarya</taxon>
        <taxon>Ascomycota</taxon>
        <taxon>Saccharomycotina</taxon>
        <taxon>Saccharomycetes</taxon>
        <taxon>Saccharomycetales</taxon>
        <taxon>Saccharomycetaceae</taxon>
        <taxon>Maudiozyma</taxon>
    </lineage>
</organism>
<keyword evidence="7 14" id="KW-1133">Transmembrane helix</keyword>
<evidence type="ECO:0000256" key="13">
    <source>
        <dbReference type="SAM" id="Coils"/>
    </source>
</evidence>
<dbReference type="Proteomes" id="UP000750334">
    <property type="component" value="Unassembled WGS sequence"/>
</dbReference>
<evidence type="ECO:0000256" key="10">
    <source>
        <dbReference type="ARBA" id="ARBA00023209"/>
    </source>
</evidence>
<feature type="transmembrane region" description="Helical" evidence="14">
    <location>
        <begin position="131"/>
        <end position="151"/>
    </location>
</feature>
<reference evidence="15 16" key="1">
    <citation type="submission" date="2020-11" db="EMBL/GenBank/DDBJ databases">
        <title>Kefir isolates.</title>
        <authorList>
            <person name="Marcisauskas S."/>
            <person name="Kim Y."/>
            <person name="Blasche S."/>
        </authorList>
    </citation>
    <scope>NUCLEOTIDE SEQUENCE [LARGE SCALE GENOMIC DNA]</scope>
    <source>
        <strain evidence="15 16">OG2</strain>
    </source>
</reference>
<feature type="transmembrane region" description="Helical" evidence="14">
    <location>
        <begin position="214"/>
        <end position="234"/>
    </location>
</feature>
<evidence type="ECO:0000256" key="2">
    <source>
        <dbReference type="ARBA" id="ARBA00006675"/>
    </source>
</evidence>
<evidence type="ECO:0000256" key="11">
    <source>
        <dbReference type="ARBA" id="ARBA00023264"/>
    </source>
</evidence>
<keyword evidence="16" id="KW-1185">Reference proteome</keyword>